<sequence length="59" mass="6889">MNKQSEIRFLIAAIYENAAYIDLIWNDSDLTAETKNETLYRITNKIINQALELQNNITK</sequence>
<comment type="caution">
    <text evidence="1">The sequence shown here is derived from an EMBL/GenBank/DDBJ whole genome shotgun (WGS) entry which is preliminary data.</text>
</comment>
<protein>
    <submittedName>
        <fullName evidence="1">Uncharacterized protein</fullName>
    </submittedName>
</protein>
<dbReference type="Proteomes" id="UP000713222">
    <property type="component" value="Unassembled WGS sequence"/>
</dbReference>
<accession>A0A964V3N5</accession>
<gene>
    <name evidence="1" type="ORF">EBV32_06275</name>
</gene>
<proteinExistence type="predicted"/>
<evidence type="ECO:0000313" key="2">
    <source>
        <dbReference type="Proteomes" id="UP000713222"/>
    </source>
</evidence>
<dbReference type="EMBL" id="RGET01000229">
    <property type="protein sequence ID" value="NBN88676.1"/>
    <property type="molecule type" value="Genomic_DNA"/>
</dbReference>
<organism evidence="1 2">
    <name type="scientific">Candidatus Fonsibacter lacus</name>
    <dbReference type="NCBI Taxonomy" id="2576439"/>
    <lineage>
        <taxon>Bacteria</taxon>
        <taxon>Pseudomonadati</taxon>
        <taxon>Pseudomonadota</taxon>
        <taxon>Alphaproteobacteria</taxon>
        <taxon>Candidatus Pelagibacterales</taxon>
        <taxon>Candidatus Pelagibacterales incertae sedis</taxon>
        <taxon>Candidatus Fonsibacter</taxon>
    </lineage>
</organism>
<name>A0A964V3N5_9PROT</name>
<dbReference type="AlphaFoldDB" id="A0A964V3N5"/>
<evidence type="ECO:0000313" key="1">
    <source>
        <dbReference type="EMBL" id="NBN88676.1"/>
    </source>
</evidence>
<reference evidence="1" key="1">
    <citation type="submission" date="2018-10" db="EMBL/GenBank/DDBJ databases">
        <title>Iterative Subtractive Binning of Freshwater Chronoseries Metagenomes Recovers Nearly Complete Genomes from over Four Hundred Novel Species.</title>
        <authorList>
            <person name="Rodriguez-R L.M."/>
            <person name="Tsementzi D."/>
            <person name="Luo C."/>
            <person name="Konstantinidis K.T."/>
        </authorList>
    </citation>
    <scope>NUCLEOTIDE SEQUENCE</scope>
    <source>
        <strain evidence="1">WB7_6_001</strain>
    </source>
</reference>